<reference evidence="4 5" key="1">
    <citation type="submission" date="2016-09" db="EMBL/GenBank/DDBJ databases">
        <title>Rhizobium oryziradicis sp. nov., isolated from the root of rice.</title>
        <authorList>
            <person name="Zhao J."/>
            <person name="Zhang X."/>
        </authorList>
    </citation>
    <scope>NUCLEOTIDE SEQUENCE [LARGE SCALE GENOMIC DNA]</scope>
    <source>
        <strain evidence="4 5">14971</strain>
    </source>
</reference>
<dbReference type="RefSeq" id="WP_075616158.1">
    <property type="nucleotide sequence ID" value="NZ_JACIED010000002.1"/>
</dbReference>
<dbReference type="OrthoDB" id="9786557at2"/>
<reference evidence="3 6" key="2">
    <citation type="submission" date="2020-08" db="EMBL/GenBank/DDBJ databases">
        <title>Genomic Encyclopedia of Type Strains, Phase IV (KMG-IV): sequencing the most valuable type-strain genomes for metagenomic binning, comparative biology and taxonomic classification.</title>
        <authorList>
            <person name="Goeker M."/>
        </authorList>
    </citation>
    <scope>NUCLEOTIDE SEQUENCE [LARGE SCALE GENOMIC DNA]</scope>
    <source>
        <strain evidence="3 6">DSM 100021</strain>
    </source>
</reference>
<dbReference type="EMBL" id="MKIN01000024">
    <property type="protein sequence ID" value="OLP48106.1"/>
    <property type="molecule type" value="Genomic_DNA"/>
</dbReference>
<dbReference type="Proteomes" id="UP000544107">
    <property type="component" value="Unassembled WGS sequence"/>
</dbReference>
<evidence type="ECO:0000313" key="5">
    <source>
        <dbReference type="Proteomes" id="UP000185598"/>
    </source>
</evidence>
<evidence type="ECO:0000313" key="3">
    <source>
        <dbReference type="EMBL" id="MBB4007757.1"/>
    </source>
</evidence>
<dbReference type="InterPro" id="IPR023393">
    <property type="entry name" value="START-like_dom_sf"/>
</dbReference>
<comment type="caution">
    <text evidence="4">The sequence shown here is derived from an EMBL/GenBank/DDBJ whole genome shotgun (WGS) entry which is preliminary data.</text>
</comment>
<evidence type="ECO:0000259" key="2">
    <source>
        <dbReference type="Pfam" id="PF08327"/>
    </source>
</evidence>
<dbReference type="Gene3D" id="3.30.530.20">
    <property type="match status" value="1"/>
</dbReference>
<sequence>MANSIRIDRTIQAPVSRVYGAFLDGKSISRWMERKDYTCKPLSFDPEVGGIFRLEFSNASVNLTYVIIGEFEELSVNQRIRYCERLDSPGWTSRVETVIDFAPASRGTALTVTQSNLPATVSPHAITLAWQECLDRLAALTEQMVGSLQTQSI</sequence>
<comment type="similarity">
    <text evidence="1">Belongs to the AHA1 family.</text>
</comment>
<evidence type="ECO:0000256" key="1">
    <source>
        <dbReference type="ARBA" id="ARBA00006817"/>
    </source>
</evidence>
<dbReference type="Proteomes" id="UP000185598">
    <property type="component" value="Unassembled WGS sequence"/>
</dbReference>
<dbReference type="EMBL" id="JACIED010000002">
    <property type="protein sequence ID" value="MBB4007757.1"/>
    <property type="molecule type" value="Genomic_DNA"/>
</dbReference>
<dbReference type="SUPFAM" id="SSF55961">
    <property type="entry name" value="Bet v1-like"/>
    <property type="match status" value="1"/>
</dbReference>
<dbReference type="InterPro" id="IPR013538">
    <property type="entry name" value="ASHA1/2-like_C"/>
</dbReference>
<evidence type="ECO:0000313" key="6">
    <source>
        <dbReference type="Proteomes" id="UP000544107"/>
    </source>
</evidence>
<dbReference type="STRING" id="887144.BJF91_08090"/>
<name>A0A1Q9A0T5_9HYPH</name>
<protein>
    <submittedName>
        <fullName evidence="3">Uncharacterized protein YndB with AHSA1/START domain</fullName>
    </submittedName>
</protein>
<evidence type="ECO:0000313" key="4">
    <source>
        <dbReference type="EMBL" id="OLP48106.1"/>
    </source>
</evidence>
<gene>
    <name evidence="4" type="ORF">BJF91_08090</name>
    <name evidence="3" type="ORF">GGQ71_002020</name>
</gene>
<accession>A0A1Q9A0T5</accession>
<feature type="domain" description="Activator of Hsp90 ATPase homologue 1/2-like C-terminal" evidence="2">
    <location>
        <begin position="13"/>
        <end position="141"/>
    </location>
</feature>
<organism evidence="4 5">
    <name type="scientific">Allorhizobium taibaishanense</name>
    <dbReference type="NCBI Taxonomy" id="887144"/>
    <lineage>
        <taxon>Bacteria</taxon>
        <taxon>Pseudomonadati</taxon>
        <taxon>Pseudomonadota</taxon>
        <taxon>Alphaproteobacteria</taxon>
        <taxon>Hyphomicrobiales</taxon>
        <taxon>Rhizobiaceae</taxon>
        <taxon>Rhizobium/Agrobacterium group</taxon>
        <taxon>Allorhizobium</taxon>
    </lineage>
</organism>
<keyword evidence="5" id="KW-1185">Reference proteome</keyword>
<dbReference type="AlphaFoldDB" id="A0A1Q9A0T5"/>
<proteinExistence type="inferred from homology"/>
<dbReference type="Pfam" id="PF08327">
    <property type="entry name" value="AHSA1"/>
    <property type="match status" value="1"/>
</dbReference>